<dbReference type="GO" id="GO:0005886">
    <property type="term" value="C:plasma membrane"/>
    <property type="evidence" value="ECO:0007669"/>
    <property type="project" value="TreeGrafter"/>
</dbReference>
<dbReference type="PROSITE" id="PS51885">
    <property type="entry name" value="NEPRILYSIN"/>
    <property type="match status" value="1"/>
</dbReference>
<dbReference type="InterPro" id="IPR008753">
    <property type="entry name" value="Peptidase_M13_N"/>
</dbReference>
<dbReference type="InterPro" id="IPR018497">
    <property type="entry name" value="Peptidase_M13_C"/>
</dbReference>
<evidence type="ECO:0008006" key="14">
    <source>
        <dbReference type="Google" id="ProtNLM"/>
    </source>
</evidence>
<feature type="domain" description="Peptidase M13 C-terminal" evidence="10">
    <location>
        <begin position="578"/>
        <end position="782"/>
    </location>
</feature>
<dbReference type="PANTHER" id="PTHR11733:SF237">
    <property type="entry name" value="NEPRILYSIN-LIKE 4"/>
    <property type="match status" value="1"/>
</dbReference>
<keyword evidence="7" id="KW-0482">Metalloprotease</keyword>
<evidence type="ECO:0000259" key="10">
    <source>
        <dbReference type="Pfam" id="PF01431"/>
    </source>
</evidence>
<evidence type="ECO:0000259" key="11">
    <source>
        <dbReference type="Pfam" id="PF05649"/>
    </source>
</evidence>
<dbReference type="AlphaFoldDB" id="A0A7R9A5F1"/>
<dbReference type="InterPro" id="IPR000718">
    <property type="entry name" value="Peptidase_M13"/>
</dbReference>
<keyword evidence="9" id="KW-0732">Signal</keyword>
<dbReference type="PRINTS" id="PR00786">
    <property type="entry name" value="NEPRILYSIN"/>
</dbReference>
<comment type="cofactor">
    <cofactor evidence="1">
        <name>Zn(2+)</name>
        <dbReference type="ChEBI" id="CHEBI:29105"/>
    </cofactor>
</comment>
<dbReference type="Gene3D" id="3.40.390.10">
    <property type="entry name" value="Collagenase (Catalytic Domain)"/>
    <property type="match status" value="2"/>
</dbReference>
<gene>
    <name evidence="12" type="ORF">DSTB1V02_LOCUS8729</name>
</gene>
<evidence type="ECO:0000256" key="3">
    <source>
        <dbReference type="ARBA" id="ARBA00022670"/>
    </source>
</evidence>
<feature type="chain" id="PRO_5036209665" description="Endothelin-converting enzyme 1" evidence="9">
    <location>
        <begin position="32"/>
        <end position="850"/>
    </location>
</feature>
<evidence type="ECO:0000256" key="6">
    <source>
        <dbReference type="ARBA" id="ARBA00022833"/>
    </source>
</evidence>
<evidence type="ECO:0000313" key="13">
    <source>
        <dbReference type="Proteomes" id="UP000677054"/>
    </source>
</evidence>
<dbReference type="OrthoDB" id="6475849at2759"/>
<dbReference type="CDD" id="cd08662">
    <property type="entry name" value="M13"/>
    <property type="match status" value="1"/>
</dbReference>
<evidence type="ECO:0000256" key="7">
    <source>
        <dbReference type="ARBA" id="ARBA00023049"/>
    </source>
</evidence>
<sequence length="850" mass="94993">MKSYGYGISHRSSPSNHRILPLLFLLILVDAAPKQAPENRPETTRIETRWTPLKGGPARNLPSPFPQDPSFFSFKNPSPKRGSNVEKPITESPQERTLCTTLECLQAAVELLESMNLTADPCEDFYAYTCGNWIEEHPIPPTSNQMTVFHSLWGNMNERILGILSADLSAEDTEAVQEAKIAYAACADTATLESQGLTPLTSFMARYGGWPMTMDDWKEEDFDWQETTAAWVREASLSTFITVSVLPDMMDTNKNVLYLQKSSLSLSARDLYLDRSPSPIVDAYLDLMNGTARLVRDSLGSDVADATIGWEILEVFLFEFDLARMMLMDMVNGTEPYHKLTLAELQQVTDAVAPGYMTWTTFLTSLFRGTRVTWDGSDEVVCPSPDFMARLVGLLAATRPRTIANYLHWRLVYSLGDETNQAMRDLFFRFSMITTGIGKPPEREYECAGLVNNHMGMAIGSVYVSDVFPPTAKQEVELLVEDLRAAFDGILDQIDWMDAATRENARKKNDAIRAFVGYPDFILDPQALADYYFGISMNRSGHLSNVLSMLAWEWSHQAAGVNKPVDRDAWITHPTVVNAFYYSPLNSITIPAGILQSPFYQKGRLAAMNYGGIGMVIGHEITHGFDNSGRLFDDRGNLVNWWTEATTDAFLERAMCFVEQYDSYKVPELSEFLEDPHVNGQLTLGENIADNGGMGEAWFAYLKYIGRNGAEPSLPGLDLTPQQLVFVTVAYNWCGHSKKEFLLNQIQNDPHSPAKFRVYGTLSNNAAFAEAFGCKADEPMFNGDDSCVMWRQTNGLKDLVERDAWIIHPTIVNAFYYPLVNSITIPAGILQGRLAAMDHGGIIGHEITHG</sequence>
<dbReference type="PANTHER" id="PTHR11733">
    <property type="entry name" value="ZINC METALLOPROTEASE FAMILY M13 NEPRILYSIN-RELATED"/>
    <property type="match status" value="1"/>
</dbReference>
<dbReference type="EMBL" id="LR901582">
    <property type="protein sequence ID" value="CAD7248923.1"/>
    <property type="molecule type" value="Genomic_DNA"/>
</dbReference>
<feature type="region of interest" description="Disordered" evidence="8">
    <location>
        <begin position="69"/>
        <end position="93"/>
    </location>
</feature>
<dbReference type="Pfam" id="PF01431">
    <property type="entry name" value="Peptidase_M13"/>
    <property type="match status" value="1"/>
</dbReference>
<evidence type="ECO:0000256" key="2">
    <source>
        <dbReference type="ARBA" id="ARBA00007357"/>
    </source>
</evidence>
<keyword evidence="13" id="KW-1185">Reference proteome</keyword>
<dbReference type="GO" id="GO:0046872">
    <property type="term" value="F:metal ion binding"/>
    <property type="evidence" value="ECO:0007669"/>
    <property type="project" value="UniProtKB-KW"/>
</dbReference>
<evidence type="ECO:0000256" key="4">
    <source>
        <dbReference type="ARBA" id="ARBA00022723"/>
    </source>
</evidence>
<name>A0A7R9A5F1_9CRUS</name>
<protein>
    <recommendedName>
        <fullName evidence="14">Endothelin-converting enzyme 1</fullName>
    </recommendedName>
</protein>
<evidence type="ECO:0000256" key="1">
    <source>
        <dbReference type="ARBA" id="ARBA00001947"/>
    </source>
</evidence>
<keyword evidence="4" id="KW-0479">Metal-binding</keyword>
<feature type="signal peptide" evidence="9">
    <location>
        <begin position="1"/>
        <end position="31"/>
    </location>
</feature>
<dbReference type="GO" id="GO:0016485">
    <property type="term" value="P:protein processing"/>
    <property type="evidence" value="ECO:0007669"/>
    <property type="project" value="TreeGrafter"/>
</dbReference>
<proteinExistence type="inferred from homology"/>
<keyword evidence="6" id="KW-0862">Zinc</keyword>
<dbReference type="EMBL" id="CAJPEV010002065">
    <property type="protein sequence ID" value="CAG0895497.1"/>
    <property type="molecule type" value="Genomic_DNA"/>
</dbReference>
<comment type="similarity">
    <text evidence="2">Belongs to the peptidase M13 family.</text>
</comment>
<reference evidence="12" key="1">
    <citation type="submission" date="2020-11" db="EMBL/GenBank/DDBJ databases">
        <authorList>
            <person name="Tran Van P."/>
        </authorList>
    </citation>
    <scope>NUCLEOTIDE SEQUENCE</scope>
</reference>
<dbReference type="SUPFAM" id="SSF55486">
    <property type="entry name" value="Metalloproteases ('zincins'), catalytic domain"/>
    <property type="match status" value="2"/>
</dbReference>
<evidence type="ECO:0000256" key="8">
    <source>
        <dbReference type="SAM" id="MobiDB-lite"/>
    </source>
</evidence>
<accession>A0A7R9A5F1</accession>
<evidence type="ECO:0000256" key="5">
    <source>
        <dbReference type="ARBA" id="ARBA00022801"/>
    </source>
</evidence>
<feature type="domain" description="Peptidase M13 N-terminal" evidence="11">
    <location>
        <begin position="121"/>
        <end position="519"/>
    </location>
</feature>
<evidence type="ECO:0000256" key="9">
    <source>
        <dbReference type="SAM" id="SignalP"/>
    </source>
</evidence>
<dbReference type="InterPro" id="IPR042089">
    <property type="entry name" value="Peptidase_M13_dom_2"/>
</dbReference>
<dbReference type="GO" id="GO:0004222">
    <property type="term" value="F:metalloendopeptidase activity"/>
    <property type="evidence" value="ECO:0007669"/>
    <property type="project" value="InterPro"/>
</dbReference>
<dbReference type="Gene3D" id="1.10.1380.10">
    <property type="entry name" value="Neutral endopeptidase , domain2"/>
    <property type="match status" value="1"/>
</dbReference>
<evidence type="ECO:0000313" key="12">
    <source>
        <dbReference type="EMBL" id="CAD7248923.1"/>
    </source>
</evidence>
<dbReference type="Proteomes" id="UP000677054">
    <property type="component" value="Unassembled WGS sequence"/>
</dbReference>
<dbReference type="InterPro" id="IPR024079">
    <property type="entry name" value="MetalloPept_cat_dom_sf"/>
</dbReference>
<keyword evidence="3" id="KW-0645">Protease</keyword>
<organism evidence="12">
    <name type="scientific">Darwinula stevensoni</name>
    <dbReference type="NCBI Taxonomy" id="69355"/>
    <lineage>
        <taxon>Eukaryota</taxon>
        <taxon>Metazoa</taxon>
        <taxon>Ecdysozoa</taxon>
        <taxon>Arthropoda</taxon>
        <taxon>Crustacea</taxon>
        <taxon>Oligostraca</taxon>
        <taxon>Ostracoda</taxon>
        <taxon>Podocopa</taxon>
        <taxon>Podocopida</taxon>
        <taxon>Darwinulocopina</taxon>
        <taxon>Darwinuloidea</taxon>
        <taxon>Darwinulidae</taxon>
        <taxon>Darwinula</taxon>
    </lineage>
</organism>
<keyword evidence="5" id="KW-0378">Hydrolase</keyword>
<dbReference type="Pfam" id="PF05649">
    <property type="entry name" value="Peptidase_M13_N"/>
    <property type="match status" value="1"/>
</dbReference>